<dbReference type="EMBL" id="CAJNOW010000815">
    <property type="protein sequence ID" value="CAF1292756.1"/>
    <property type="molecule type" value="Genomic_DNA"/>
</dbReference>
<proteinExistence type="predicted"/>
<dbReference type="AlphaFoldDB" id="A0A815D4E4"/>
<feature type="non-terminal residue" evidence="2">
    <location>
        <position position="1"/>
    </location>
</feature>
<reference evidence="2" key="1">
    <citation type="submission" date="2021-02" db="EMBL/GenBank/DDBJ databases">
        <authorList>
            <person name="Nowell W R."/>
        </authorList>
    </citation>
    <scope>NUCLEOTIDE SEQUENCE</scope>
</reference>
<dbReference type="Pfam" id="PF23406">
    <property type="entry name" value="ZNF380_CC"/>
    <property type="match status" value="1"/>
</dbReference>
<organism evidence="2 3">
    <name type="scientific">Rotaria magnacalcarata</name>
    <dbReference type="NCBI Taxonomy" id="392030"/>
    <lineage>
        <taxon>Eukaryota</taxon>
        <taxon>Metazoa</taxon>
        <taxon>Spiralia</taxon>
        <taxon>Gnathifera</taxon>
        <taxon>Rotifera</taxon>
        <taxon>Eurotatoria</taxon>
        <taxon>Bdelloidea</taxon>
        <taxon>Philodinida</taxon>
        <taxon>Philodinidae</taxon>
        <taxon>Rotaria</taxon>
    </lineage>
</organism>
<sequence>MEVAWDQFTREMKQEANVSEKLEAIDDNERDVEREIIETDEL</sequence>
<dbReference type="Proteomes" id="UP000663834">
    <property type="component" value="Unassembled WGS sequence"/>
</dbReference>
<dbReference type="InterPro" id="IPR059039">
    <property type="entry name" value="ZNF380_CC"/>
</dbReference>
<dbReference type="OrthoDB" id="77607at2759"/>
<evidence type="ECO:0000259" key="1">
    <source>
        <dbReference type="Pfam" id="PF23406"/>
    </source>
</evidence>
<accession>A0A815D4E4</accession>
<name>A0A815D4E4_9BILA</name>
<evidence type="ECO:0000313" key="2">
    <source>
        <dbReference type="EMBL" id="CAF1292756.1"/>
    </source>
</evidence>
<comment type="caution">
    <text evidence="2">The sequence shown here is derived from an EMBL/GenBank/DDBJ whole genome shotgun (WGS) entry which is preliminary data.</text>
</comment>
<gene>
    <name evidence="2" type="ORF">KQP761_LOCUS4361</name>
</gene>
<protein>
    <recommendedName>
        <fullName evidence="1">ZNF380 coiled-coil domain-containing protein</fullName>
    </recommendedName>
</protein>
<feature type="domain" description="ZNF380 coiled-coil" evidence="1">
    <location>
        <begin position="1"/>
        <end position="41"/>
    </location>
</feature>
<evidence type="ECO:0000313" key="3">
    <source>
        <dbReference type="Proteomes" id="UP000663834"/>
    </source>
</evidence>